<evidence type="ECO:0000256" key="10">
    <source>
        <dbReference type="ARBA" id="ARBA00023319"/>
    </source>
</evidence>
<dbReference type="OMA" id="RECHADY"/>
<dbReference type="Proteomes" id="UP000265120">
    <property type="component" value="Chromosome 12"/>
</dbReference>
<dbReference type="InterPro" id="IPR013098">
    <property type="entry name" value="Ig_I-set"/>
</dbReference>
<dbReference type="GO" id="GO:0005007">
    <property type="term" value="F:fibroblast growth factor receptor activity"/>
    <property type="evidence" value="ECO:0007669"/>
    <property type="project" value="TreeGrafter"/>
</dbReference>
<keyword evidence="7" id="KW-1015">Disulfide bond</keyword>
<comment type="subcellular location">
    <subcellularLocation>
        <location evidence="1">Membrane</location>
        <topology evidence="1">Single-pass membrane protein</topology>
    </subcellularLocation>
</comment>
<dbReference type="Pfam" id="PF07679">
    <property type="entry name" value="I-set"/>
    <property type="match status" value="1"/>
</dbReference>
<sequence length="271" mass="29387">MGSVTRGRWRSGLWGALSPTNGMASWAWLLAAVLLSLLTVSAARPPLTATKEEEAALEPEDASNKYHISKPTVCSLHPGEVLKLSCPLPATGTITWTKDGSSLGTNNRTLIEQEVLQIRDATPKDSGLYACTSVGKDTVCFIVNVTDAISSGDDEDDTERSEDAGADGKQLSAPYWTSSAKMEKKLHAVPAANTVKFRCAAGGNPEPKLRWLKNSKPFRQEDRMGGYKVRSQHWTLIMESVVPSDKGNYTCVVENEFGAINHTYTLDVVGE</sequence>
<dbReference type="InterPro" id="IPR007110">
    <property type="entry name" value="Ig-like_dom"/>
</dbReference>
<dbReference type="InterPro" id="IPR003599">
    <property type="entry name" value="Ig_sub"/>
</dbReference>
<dbReference type="PROSITE" id="PS50835">
    <property type="entry name" value="IG_LIKE"/>
    <property type="match status" value="2"/>
</dbReference>
<keyword evidence="4" id="KW-0677">Repeat</keyword>
<dbReference type="GeneTree" id="ENSGT00940000155447"/>
<dbReference type="Gene3D" id="2.60.40.10">
    <property type="entry name" value="Immunoglobulins"/>
    <property type="match status" value="2"/>
</dbReference>
<dbReference type="RefSeq" id="XP_016892592.1">
    <property type="nucleotide sequence ID" value="XM_017037103.2"/>
</dbReference>
<dbReference type="CDD" id="cd05857">
    <property type="entry name" value="IgI_2_FGFR"/>
    <property type="match status" value="1"/>
</dbReference>
<evidence type="ECO:0000256" key="8">
    <source>
        <dbReference type="ARBA" id="ARBA00023170"/>
    </source>
</evidence>
<dbReference type="InterPro" id="IPR036179">
    <property type="entry name" value="Ig-like_dom_sf"/>
</dbReference>
<dbReference type="GO" id="GO:0017134">
    <property type="term" value="F:fibroblast growth factor binding"/>
    <property type="evidence" value="ECO:0007669"/>
    <property type="project" value="TreeGrafter"/>
</dbReference>
<feature type="signal peptide" evidence="12">
    <location>
        <begin position="1"/>
        <end position="43"/>
    </location>
</feature>
<accession>A0A3P8W2F7</accession>
<evidence type="ECO:0000256" key="5">
    <source>
        <dbReference type="ARBA" id="ARBA00022989"/>
    </source>
</evidence>
<dbReference type="RefSeq" id="XP_016892591.1">
    <property type="nucleotide sequence ID" value="XM_017037102.2"/>
</dbReference>
<dbReference type="AlphaFoldDB" id="A0A3P8W2F7"/>
<organism evidence="14 15">
    <name type="scientific">Cynoglossus semilaevis</name>
    <name type="common">Tongue sole</name>
    <dbReference type="NCBI Taxonomy" id="244447"/>
    <lineage>
        <taxon>Eukaryota</taxon>
        <taxon>Metazoa</taxon>
        <taxon>Chordata</taxon>
        <taxon>Craniata</taxon>
        <taxon>Vertebrata</taxon>
        <taxon>Euteleostomi</taxon>
        <taxon>Actinopterygii</taxon>
        <taxon>Neopterygii</taxon>
        <taxon>Teleostei</taxon>
        <taxon>Neoteleostei</taxon>
        <taxon>Acanthomorphata</taxon>
        <taxon>Carangaria</taxon>
        <taxon>Pleuronectiformes</taxon>
        <taxon>Pleuronectoidei</taxon>
        <taxon>Cynoglossidae</taxon>
        <taxon>Cynoglossinae</taxon>
        <taxon>Cynoglossus</taxon>
    </lineage>
</organism>
<dbReference type="GO" id="GO:0005886">
    <property type="term" value="C:plasma membrane"/>
    <property type="evidence" value="ECO:0007669"/>
    <property type="project" value="TreeGrafter"/>
</dbReference>
<dbReference type="Ensembl" id="ENSCSET00000020012.1">
    <property type="protein sequence ID" value="ENSCSEP00000019773.1"/>
    <property type="gene ID" value="ENSCSEG00000012618.1"/>
</dbReference>
<dbReference type="KEGG" id="csem:103387590"/>
<dbReference type="SMART" id="SM00409">
    <property type="entry name" value="IG"/>
    <property type="match status" value="2"/>
</dbReference>
<evidence type="ECO:0000313" key="14">
    <source>
        <dbReference type="Ensembl" id="ENSCSEP00000019766.1"/>
    </source>
</evidence>
<keyword evidence="9" id="KW-0325">Glycoprotein</keyword>
<evidence type="ECO:0000256" key="7">
    <source>
        <dbReference type="ARBA" id="ARBA00023157"/>
    </source>
</evidence>
<dbReference type="InterPro" id="IPR003598">
    <property type="entry name" value="Ig_sub2"/>
</dbReference>
<dbReference type="STRING" id="244447.ENSCSEP00000019773"/>
<evidence type="ECO:0000256" key="11">
    <source>
        <dbReference type="SAM" id="MobiDB-lite"/>
    </source>
</evidence>
<dbReference type="GeneID" id="103387590"/>
<evidence type="ECO:0000256" key="4">
    <source>
        <dbReference type="ARBA" id="ARBA00022737"/>
    </source>
</evidence>
<evidence type="ECO:0000256" key="1">
    <source>
        <dbReference type="ARBA" id="ARBA00004167"/>
    </source>
</evidence>
<evidence type="ECO:0000256" key="9">
    <source>
        <dbReference type="ARBA" id="ARBA00023180"/>
    </source>
</evidence>
<evidence type="ECO:0000256" key="6">
    <source>
        <dbReference type="ARBA" id="ARBA00023136"/>
    </source>
</evidence>
<evidence type="ECO:0000259" key="13">
    <source>
        <dbReference type="PROSITE" id="PS50835"/>
    </source>
</evidence>
<reference evidence="14 15" key="1">
    <citation type="journal article" date="2014" name="Nat. Genet.">
        <title>Whole-genome sequence of a flatfish provides insights into ZW sex chromosome evolution and adaptation to a benthic lifestyle.</title>
        <authorList>
            <person name="Chen S."/>
            <person name="Zhang G."/>
            <person name="Shao C."/>
            <person name="Huang Q."/>
            <person name="Liu G."/>
            <person name="Zhang P."/>
            <person name="Song W."/>
            <person name="An N."/>
            <person name="Chalopin D."/>
            <person name="Volff J.N."/>
            <person name="Hong Y."/>
            <person name="Li Q."/>
            <person name="Sha Z."/>
            <person name="Zhou H."/>
            <person name="Xie M."/>
            <person name="Yu Q."/>
            <person name="Liu Y."/>
            <person name="Xiang H."/>
            <person name="Wang N."/>
            <person name="Wu K."/>
            <person name="Yang C."/>
            <person name="Zhou Q."/>
            <person name="Liao X."/>
            <person name="Yang L."/>
            <person name="Hu Q."/>
            <person name="Zhang J."/>
            <person name="Meng L."/>
            <person name="Jin L."/>
            <person name="Tian Y."/>
            <person name="Lian J."/>
            <person name="Yang J."/>
            <person name="Miao G."/>
            <person name="Liu S."/>
            <person name="Liang Z."/>
            <person name="Yan F."/>
            <person name="Li Y."/>
            <person name="Sun B."/>
            <person name="Zhang H."/>
            <person name="Zhang J."/>
            <person name="Zhu Y."/>
            <person name="Du M."/>
            <person name="Zhao Y."/>
            <person name="Schartl M."/>
            <person name="Tang Q."/>
            <person name="Wang J."/>
        </authorList>
    </citation>
    <scope>NUCLEOTIDE SEQUENCE</scope>
</reference>
<dbReference type="Ensembl" id="ENSCSET00000020005.1">
    <property type="protein sequence ID" value="ENSCSEP00000019766.1"/>
    <property type="gene ID" value="ENSCSEG00000012618.1"/>
</dbReference>
<feature type="domain" description="Ig-like" evidence="13">
    <location>
        <begin position="174"/>
        <end position="267"/>
    </location>
</feature>
<dbReference type="Pfam" id="PF13927">
    <property type="entry name" value="Ig_3"/>
    <property type="match status" value="1"/>
</dbReference>
<keyword evidence="6" id="KW-0472">Membrane</keyword>
<evidence type="ECO:0000313" key="15">
    <source>
        <dbReference type="Proteomes" id="UP000265120"/>
    </source>
</evidence>
<dbReference type="SUPFAM" id="SSF48726">
    <property type="entry name" value="Immunoglobulin"/>
    <property type="match status" value="2"/>
</dbReference>
<proteinExistence type="predicted"/>
<reference evidence="14" key="2">
    <citation type="submission" date="2025-05" db="UniProtKB">
        <authorList>
            <consortium name="Ensembl"/>
        </authorList>
    </citation>
    <scope>IDENTIFICATION</scope>
</reference>
<feature type="domain" description="Ig-like" evidence="13">
    <location>
        <begin position="45"/>
        <end position="132"/>
    </location>
</feature>
<dbReference type="InterPro" id="IPR013783">
    <property type="entry name" value="Ig-like_fold"/>
</dbReference>
<feature type="region of interest" description="Disordered" evidence="11">
    <location>
        <begin position="151"/>
        <end position="171"/>
    </location>
</feature>
<dbReference type="SMART" id="SM00408">
    <property type="entry name" value="IGc2"/>
    <property type="match status" value="2"/>
</dbReference>
<keyword evidence="3 12" id="KW-0732">Signal</keyword>
<keyword evidence="10" id="KW-0393">Immunoglobulin domain</keyword>
<name>A0A3P8W2F7_CYNSE</name>
<feature type="chain" id="PRO_5044597014" evidence="12">
    <location>
        <begin position="44"/>
        <end position="271"/>
    </location>
</feature>
<dbReference type="RefSeq" id="XP_008320522.2">
    <property type="nucleotide sequence ID" value="XM_008322300.3"/>
</dbReference>
<evidence type="ECO:0000256" key="12">
    <source>
        <dbReference type="SAM" id="SignalP"/>
    </source>
</evidence>
<keyword evidence="2" id="KW-0812">Transmembrane</keyword>
<keyword evidence="8" id="KW-0675">Receptor</keyword>
<evidence type="ECO:0000256" key="3">
    <source>
        <dbReference type="ARBA" id="ARBA00022729"/>
    </source>
</evidence>
<keyword evidence="15" id="KW-1185">Reference proteome</keyword>
<keyword evidence="5" id="KW-1133">Transmembrane helix</keyword>
<dbReference type="FunFam" id="2.60.40.10:FF:000016">
    <property type="entry name" value="Fibroblast growth factor receptor"/>
    <property type="match status" value="1"/>
</dbReference>
<dbReference type="FunFam" id="2.60.40.10:FF:000252">
    <property type="entry name" value="Fibroblast growth factor receptor"/>
    <property type="match status" value="1"/>
</dbReference>
<dbReference type="InterPro" id="IPR052615">
    <property type="entry name" value="FGFRL"/>
</dbReference>
<dbReference type="OrthoDB" id="5984265at2759"/>
<dbReference type="PANTHER" id="PTHR19890">
    <property type="entry name" value="FIBROBLAST GROWTH FACTOR RECEPTOR"/>
    <property type="match status" value="1"/>
</dbReference>
<dbReference type="PANTHER" id="PTHR19890:SF10">
    <property type="entry name" value="FIBROBLAST GROWTH FACTOR RECEPTOR-LIKE 1"/>
    <property type="match status" value="1"/>
</dbReference>
<protein>
    <submittedName>
        <fullName evidence="14">Fibroblast growth factor receptor 2-like</fullName>
    </submittedName>
</protein>
<evidence type="ECO:0000256" key="2">
    <source>
        <dbReference type="ARBA" id="ARBA00022692"/>
    </source>
</evidence>